<name>A0A382LFR6_9ZZZZ</name>
<evidence type="ECO:0000313" key="6">
    <source>
        <dbReference type="EMBL" id="SVC35714.1"/>
    </source>
</evidence>
<keyword evidence="1" id="KW-0678">Repressor</keyword>
<dbReference type="InterPro" id="IPR002571">
    <property type="entry name" value="HrcA"/>
</dbReference>
<keyword evidence="2" id="KW-0805">Transcription regulation</keyword>
<dbReference type="InterPro" id="IPR021153">
    <property type="entry name" value="HrcA_C"/>
</dbReference>
<keyword evidence="3" id="KW-0346">Stress response</keyword>
<keyword evidence="4" id="KW-0804">Transcription</keyword>
<evidence type="ECO:0000256" key="4">
    <source>
        <dbReference type="ARBA" id="ARBA00023163"/>
    </source>
</evidence>
<evidence type="ECO:0000259" key="5">
    <source>
        <dbReference type="Pfam" id="PF01628"/>
    </source>
</evidence>
<gene>
    <name evidence="6" type="ORF">METZ01_LOCUS288568</name>
</gene>
<dbReference type="Pfam" id="PF01628">
    <property type="entry name" value="HrcA"/>
    <property type="match status" value="1"/>
</dbReference>
<dbReference type="SUPFAM" id="SSF55781">
    <property type="entry name" value="GAF domain-like"/>
    <property type="match status" value="1"/>
</dbReference>
<accession>A0A382LFR6</accession>
<dbReference type="GO" id="GO:0045892">
    <property type="term" value="P:negative regulation of DNA-templated transcription"/>
    <property type="evidence" value="ECO:0007669"/>
    <property type="project" value="TreeGrafter"/>
</dbReference>
<protein>
    <recommendedName>
        <fullName evidence="5">Heat-inducible transcription repressor HrcA C-terminal domain-containing protein</fullName>
    </recommendedName>
</protein>
<dbReference type="InterPro" id="IPR036388">
    <property type="entry name" value="WH-like_DNA-bd_sf"/>
</dbReference>
<feature type="non-terminal residue" evidence="6">
    <location>
        <position position="196"/>
    </location>
</feature>
<feature type="domain" description="Heat-inducible transcription repressor HrcA C-terminal" evidence="5">
    <location>
        <begin position="113"/>
        <end position="195"/>
    </location>
</feature>
<dbReference type="GO" id="GO:0003677">
    <property type="term" value="F:DNA binding"/>
    <property type="evidence" value="ECO:0007669"/>
    <property type="project" value="InterPro"/>
</dbReference>
<dbReference type="Gene3D" id="1.10.10.10">
    <property type="entry name" value="Winged helix-like DNA-binding domain superfamily/Winged helix DNA-binding domain"/>
    <property type="match status" value="1"/>
</dbReference>
<evidence type="ECO:0000256" key="3">
    <source>
        <dbReference type="ARBA" id="ARBA00023016"/>
    </source>
</evidence>
<reference evidence="6" key="1">
    <citation type="submission" date="2018-05" db="EMBL/GenBank/DDBJ databases">
        <authorList>
            <person name="Lanie J.A."/>
            <person name="Ng W.-L."/>
            <person name="Kazmierczak K.M."/>
            <person name="Andrzejewski T.M."/>
            <person name="Davidsen T.M."/>
            <person name="Wayne K.J."/>
            <person name="Tettelin H."/>
            <person name="Glass J.I."/>
            <person name="Rusch D."/>
            <person name="Podicherti R."/>
            <person name="Tsui H.-C.T."/>
            <person name="Winkler M.E."/>
        </authorList>
    </citation>
    <scope>NUCLEOTIDE SEQUENCE</scope>
</reference>
<evidence type="ECO:0000256" key="2">
    <source>
        <dbReference type="ARBA" id="ARBA00023015"/>
    </source>
</evidence>
<dbReference type="InterPro" id="IPR036390">
    <property type="entry name" value="WH_DNA-bd_sf"/>
</dbReference>
<dbReference type="AlphaFoldDB" id="A0A382LFR6"/>
<evidence type="ECO:0000256" key="1">
    <source>
        <dbReference type="ARBA" id="ARBA00022491"/>
    </source>
</evidence>
<dbReference type="SUPFAM" id="SSF46785">
    <property type="entry name" value="Winged helix' DNA-binding domain"/>
    <property type="match status" value="1"/>
</dbReference>
<dbReference type="EMBL" id="UINC01086865">
    <property type="protein sequence ID" value="SVC35714.1"/>
    <property type="molecule type" value="Genomic_DNA"/>
</dbReference>
<dbReference type="PANTHER" id="PTHR34824:SF1">
    <property type="entry name" value="HEAT-INDUCIBLE TRANSCRIPTION REPRESSOR HRCA"/>
    <property type="match status" value="1"/>
</dbReference>
<proteinExistence type="predicted"/>
<dbReference type="PANTHER" id="PTHR34824">
    <property type="entry name" value="HEAT-INDUCIBLE TRANSCRIPTION REPRESSOR HRCA"/>
    <property type="match status" value="1"/>
</dbReference>
<sequence length="196" mass="21740">MSSSLLEGRSKAVLLAVIDKYIETAEPVGSRTIAKVHPEHLSSATLRNVMADLEERGFLNQPHKSAGRIPTDKGYRFYVDHLLRPQSFLMKAEVLSEAPELEYPLEKQNLQGLLEQACENLSKVSQQTGLVMLPSFSSACFKHIEFTKVAPEAALAVFFSEQGILQNKVLPIDADMTQDQLTSISNYLNSEFSGKP</sequence>
<organism evidence="6">
    <name type="scientific">marine metagenome</name>
    <dbReference type="NCBI Taxonomy" id="408172"/>
    <lineage>
        <taxon>unclassified sequences</taxon>
        <taxon>metagenomes</taxon>
        <taxon>ecological metagenomes</taxon>
    </lineage>
</organism>